<proteinExistence type="predicted"/>
<name>A0A5A9Z5N8_9RHOB</name>
<reference evidence="1 2" key="1">
    <citation type="submission" date="2019-07" db="EMBL/GenBank/DDBJ databases">
        <title>Aquicoccus porphyridii gen. nov., sp. nov., isolated from a small marine red alga, Porphyridium marinum.</title>
        <authorList>
            <person name="Liu L."/>
        </authorList>
    </citation>
    <scope>NUCLEOTIDE SEQUENCE [LARGE SCALE GENOMIC DNA]</scope>
    <source>
        <strain evidence="1 2">L1 8-17</strain>
    </source>
</reference>
<organism evidence="1 2">
    <name type="scientific">Aquicoccus porphyridii</name>
    <dbReference type="NCBI Taxonomy" id="1852029"/>
    <lineage>
        <taxon>Bacteria</taxon>
        <taxon>Pseudomonadati</taxon>
        <taxon>Pseudomonadota</taxon>
        <taxon>Alphaproteobacteria</taxon>
        <taxon>Rhodobacterales</taxon>
        <taxon>Paracoccaceae</taxon>
        <taxon>Aquicoccus</taxon>
    </lineage>
</organism>
<dbReference type="EMBL" id="VINQ01000013">
    <property type="protein sequence ID" value="KAA0912513.1"/>
    <property type="molecule type" value="Genomic_DNA"/>
</dbReference>
<dbReference type="InterPro" id="IPR027417">
    <property type="entry name" value="P-loop_NTPase"/>
</dbReference>
<dbReference type="RefSeq" id="WP_111367478.1">
    <property type="nucleotide sequence ID" value="NZ_JASHJG010000012.1"/>
</dbReference>
<comment type="caution">
    <text evidence="1">The sequence shown here is derived from an EMBL/GenBank/DDBJ whole genome shotgun (WGS) entry which is preliminary data.</text>
</comment>
<dbReference type="Gene3D" id="3.40.50.300">
    <property type="entry name" value="P-loop containing nucleotide triphosphate hydrolases"/>
    <property type="match status" value="1"/>
</dbReference>
<gene>
    <name evidence="1" type="ORF">FLO80_15155</name>
</gene>
<evidence type="ECO:0000313" key="1">
    <source>
        <dbReference type="EMBL" id="KAA0912513.1"/>
    </source>
</evidence>
<dbReference type="Proteomes" id="UP000325291">
    <property type="component" value="Unassembled WGS sequence"/>
</dbReference>
<sequence length="435" mass="48692">MNMQATTVLAPPPPKSLAEMQLPVIMMRDILLKTMFRKNVSEVSEIARAICLPRQVTQDLVDMGRDQRLIEATGTLNANSGGEMGYQLTDAGKARALDALAQSEYFGAMPVPLDVYREQVKRQSIRNVQITREQLTNAMGHLVLPESLLDHLGPAVGAGRSILMYGPPGNGKSSISNGIRDAMGDKVFVPRAIEYSGQVITVYDPIVHSKAEEEHDDPNSLRRRATFDTRYVKCDRPTVITGGELSLSMLDLVYNPTARTYQAPLQLKSTGGIFIVDDLGRQAEPPQALVNRWIVPLEESKDILALQSGEKFEVPFDTLVIFSTNFHPNEIFDQAALRRIFFKIKIDGPDQEGFLKIFAMVAAKKGMELDETALIHLLKEKYPTIKNVYANYQPVFLIDQMIAICDFEGIPYKMSRDLIDRAWANMFVKDEKIVK</sequence>
<evidence type="ECO:0000313" key="2">
    <source>
        <dbReference type="Proteomes" id="UP000325291"/>
    </source>
</evidence>
<dbReference type="AlphaFoldDB" id="A0A5A9Z5N8"/>
<accession>A0A5A9Z5N8</accession>
<keyword evidence="2" id="KW-1185">Reference proteome</keyword>
<dbReference type="SUPFAM" id="SSF52540">
    <property type="entry name" value="P-loop containing nucleoside triphosphate hydrolases"/>
    <property type="match status" value="1"/>
</dbReference>
<protein>
    <submittedName>
        <fullName evidence="1">ATPase</fullName>
    </submittedName>
</protein>